<gene>
    <name evidence="9" type="ORF">SAMN04487772_10885</name>
</gene>
<reference evidence="9 10" key="1">
    <citation type="submission" date="2016-10" db="EMBL/GenBank/DDBJ databases">
        <authorList>
            <person name="de Groot N.N."/>
        </authorList>
    </citation>
    <scope>NUCLEOTIDE SEQUENCE [LARGE SCALE GENOMIC DNA]</scope>
    <source>
        <strain evidence="9 10">DSM 1801</strain>
    </source>
</reference>
<feature type="domain" description="Manganese/iron superoxide dismutase N-terminal" evidence="7">
    <location>
        <begin position="7"/>
        <end position="93"/>
    </location>
</feature>
<comment type="similarity">
    <text evidence="1 6">Belongs to the iron/manganese superoxide dismutase family.</text>
</comment>
<evidence type="ECO:0000259" key="8">
    <source>
        <dbReference type="Pfam" id="PF02777"/>
    </source>
</evidence>
<dbReference type="Pfam" id="PF00081">
    <property type="entry name" value="Sod_Fe_N"/>
    <property type="match status" value="1"/>
</dbReference>
<evidence type="ECO:0000313" key="9">
    <source>
        <dbReference type="EMBL" id="SET10190.1"/>
    </source>
</evidence>
<sequence>MNNTYPFVLEPLNYPYNALEPYLSAQTINVHFSLYLKAYVDKLNAELEQYPELQSWTLEQLIYNCSLLPSAAQESIKNNAGGVYNHYLYFDSMTTACKSQMNTELSVILKKQFGSVQRFQKLYIEAAVKSFGSTYIWLVLNPKGDLAILTTKNQDNPLSCGLHPILTLDMWEHAYLFDYLNKKRQYATSWFHLINWENVYQRYLHLNHSLRK</sequence>
<dbReference type="SUPFAM" id="SSF54719">
    <property type="entry name" value="Fe,Mn superoxide dismutase (SOD), C-terminal domain"/>
    <property type="match status" value="1"/>
</dbReference>
<evidence type="ECO:0000259" key="7">
    <source>
        <dbReference type="Pfam" id="PF00081"/>
    </source>
</evidence>
<evidence type="ECO:0000256" key="3">
    <source>
        <dbReference type="ARBA" id="ARBA00022723"/>
    </source>
</evidence>
<dbReference type="Pfam" id="PF02777">
    <property type="entry name" value="Sod_Fe_C"/>
    <property type="match status" value="1"/>
</dbReference>
<dbReference type="PANTHER" id="PTHR43595:SF2">
    <property type="entry name" value="SMALL RIBOSOMAL SUBUNIT PROTEIN MS42"/>
    <property type="match status" value="1"/>
</dbReference>
<dbReference type="PRINTS" id="PR01703">
    <property type="entry name" value="MNSODISMTASE"/>
</dbReference>
<comment type="function">
    <text evidence="6">Destroys radicals which are normally produced within the cells and which are toxic to biological systems.</text>
</comment>
<dbReference type="GO" id="GO:0005737">
    <property type="term" value="C:cytoplasm"/>
    <property type="evidence" value="ECO:0007669"/>
    <property type="project" value="TreeGrafter"/>
</dbReference>
<evidence type="ECO:0000256" key="4">
    <source>
        <dbReference type="ARBA" id="ARBA00023002"/>
    </source>
</evidence>
<feature type="binding site" evidence="5">
    <location>
        <position position="169"/>
    </location>
    <ligand>
        <name>Mn(2+)</name>
        <dbReference type="ChEBI" id="CHEBI:29035"/>
    </ligand>
</feature>
<name>A0A1I0BUW2_9FIRM</name>
<organism evidence="9 10">
    <name type="scientific">[Clostridium] polysaccharolyticum</name>
    <dbReference type="NCBI Taxonomy" id="29364"/>
    <lineage>
        <taxon>Bacteria</taxon>
        <taxon>Bacillati</taxon>
        <taxon>Bacillota</taxon>
        <taxon>Clostridia</taxon>
        <taxon>Lachnospirales</taxon>
        <taxon>Lachnospiraceae</taxon>
    </lineage>
</organism>
<feature type="domain" description="Manganese/iron superoxide dismutase C-terminal" evidence="8">
    <location>
        <begin position="104"/>
        <end position="202"/>
    </location>
</feature>
<dbReference type="Proteomes" id="UP000199800">
    <property type="component" value="Unassembled WGS sequence"/>
</dbReference>
<proteinExistence type="inferred from homology"/>
<dbReference type="GO" id="GO:0046872">
    <property type="term" value="F:metal ion binding"/>
    <property type="evidence" value="ECO:0007669"/>
    <property type="project" value="UniProtKB-KW"/>
</dbReference>
<dbReference type="SUPFAM" id="SSF46609">
    <property type="entry name" value="Fe,Mn superoxide dismutase (SOD), N-terminal domain"/>
    <property type="match status" value="1"/>
</dbReference>
<dbReference type="GO" id="GO:0004784">
    <property type="term" value="F:superoxide dismutase activity"/>
    <property type="evidence" value="ECO:0007669"/>
    <property type="project" value="UniProtKB-EC"/>
</dbReference>
<keyword evidence="10" id="KW-1185">Reference proteome</keyword>
<evidence type="ECO:0000256" key="6">
    <source>
        <dbReference type="RuleBase" id="RU000414"/>
    </source>
</evidence>
<dbReference type="Gene3D" id="3.55.40.20">
    <property type="entry name" value="Iron/manganese superoxide dismutase, C-terminal domain"/>
    <property type="match status" value="1"/>
</dbReference>
<dbReference type="InterPro" id="IPR019831">
    <property type="entry name" value="Mn/Fe_SOD_N"/>
</dbReference>
<evidence type="ECO:0000256" key="2">
    <source>
        <dbReference type="ARBA" id="ARBA00012682"/>
    </source>
</evidence>
<dbReference type="RefSeq" id="WP_242939691.1">
    <property type="nucleotide sequence ID" value="NZ_FOHN01000008.1"/>
</dbReference>
<keyword evidence="4 6" id="KW-0560">Oxidoreductase</keyword>
<dbReference type="InterPro" id="IPR019832">
    <property type="entry name" value="Mn/Fe_SOD_C"/>
</dbReference>
<feature type="binding site" evidence="5">
    <location>
        <position position="86"/>
    </location>
    <ligand>
        <name>Mn(2+)</name>
        <dbReference type="ChEBI" id="CHEBI:29035"/>
    </ligand>
</feature>
<dbReference type="PANTHER" id="PTHR43595">
    <property type="entry name" value="37S RIBOSOMAL PROTEIN S26, MITOCHONDRIAL"/>
    <property type="match status" value="1"/>
</dbReference>
<dbReference type="AlphaFoldDB" id="A0A1I0BUW2"/>
<dbReference type="EC" id="1.15.1.1" evidence="2 6"/>
<evidence type="ECO:0000256" key="1">
    <source>
        <dbReference type="ARBA" id="ARBA00008714"/>
    </source>
</evidence>
<accession>A0A1I0BUW2</accession>
<dbReference type="STRING" id="29364.SAMN04487772_10885"/>
<evidence type="ECO:0000256" key="5">
    <source>
        <dbReference type="PIRSR" id="PIRSR000349-1"/>
    </source>
</evidence>
<feature type="binding site" evidence="5">
    <location>
        <position position="173"/>
    </location>
    <ligand>
        <name>Mn(2+)</name>
        <dbReference type="ChEBI" id="CHEBI:29035"/>
    </ligand>
</feature>
<dbReference type="InterPro" id="IPR036314">
    <property type="entry name" value="SOD_C_sf"/>
</dbReference>
<protein>
    <recommendedName>
        <fullName evidence="2 6">Superoxide dismutase</fullName>
        <ecNumber evidence="2 6">1.15.1.1</ecNumber>
    </recommendedName>
</protein>
<dbReference type="Gene3D" id="1.10.287.990">
    <property type="entry name" value="Fe,Mn superoxide dismutase (SOD) domain"/>
    <property type="match status" value="1"/>
</dbReference>
<comment type="catalytic activity">
    <reaction evidence="6">
        <text>2 superoxide + 2 H(+) = H2O2 + O2</text>
        <dbReference type="Rhea" id="RHEA:20696"/>
        <dbReference type="ChEBI" id="CHEBI:15378"/>
        <dbReference type="ChEBI" id="CHEBI:15379"/>
        <dbReference type="ChEBI" id="CHEBI:16240"/>
        <dbReference type="ChEBI" id="CHEBI:18421"/>
        <dbReference type="EC" id="1.15.1.1"/>
    </reaction>
</comment>
<feature type="binding site" evidence="5">
    <location>
        <position position="31"/>
    </location>
    <ligand>
        <name>Mn(2+)</name>
        <dbReference type="ChEBI" id="CHEBI:29035"/>
    </ligand>
</feature>
<keyword evidence="3 5" id="KW-0479">Metal-binding</keyword>
<dbReference type="InterPro" id="IPR001189">
    <property type="entry name" value="Mn/Fe_SOD"/>
</dbReference>
<evidence type="ECO:0000313" key="10">
    <source>
        <dbReference type="Proteomes" id="UP000199800"/>
    </source>
</evidence>
<dbReference type="InterPro" id="IPR036324">
    <property type="entry name" value="Mn/Fe_SOD_N_sf"/>
</dbReference>
<dbReference type="PIRSF" id="PIRSF000349">
    <property type="entry name" value="SODismutase"/>
    <property type="match status" value="1"/>
</dbReference>
<dbReference type="EMBL" id="FOHN01000008">
    <property type="protein sequence ID" value="SET10190.1"/>
    <property type="molecule type" value="Genomic_DNA"/>
</dbReference>